<dbReference type="GO" id="GO:0004721">
    <property type="term" value="F:phosphoprotein phosphatase activity"/>
    <property type="evidence" value="ECO:0007669"/>
    <property type="project" value="UniProtKB-ARBA"/>
</dbReference>
<feature type="active site" description="Phosphocysteine intermediate" evidence="10">
    <location>
        <position position="405"/>
    </location>
</feature>
<dbReference type="PANTHER" id="PTHR10807:SF75">
    <property type="entry name" value="PHOSPHATIDYLINOSITOL-3-PHOSPHATE PHOSPHATASE"/>
    <property type="match status" value="1"/>
</dbReference>
<dbReference type="EMBL" id="OV696686">
    <property type="protein sequence ID" value="CAH1230993.1"/>
    <property type="molecule type" value="Genomic_DNA"/>
</dbReference>
<dbReference type="PROSITE" id="PS50178">
    <property type="entry name" value="ZF_FYVE"/>
    <property type="match status" value="1"/>
</dbReference>
<evidence type="ECO:0000256" key="2">
    <source>
        <dbReference type="ARBA" id="ARBA00007471"/>
    </source>
</evidence>
<dbReference type="EC" id="3.1.3.95" evidence="3"/>
<feature type="binding site" evidence="11">
    <location>
        <begin position="343"/>
        <end position="344"/>
    </location>
    <ligand>
        <name>substrate</name>
    </ligand>
</feature>
<evidence type="ECO:0000256" key="4">
    <source>
        <dbReference type="ARBA" id="ARBA00022723"/>
    </source>
</evidence>
<dbReference type="Gene3D" id="3.30.40.10">
    <property type="entry name" value="Zinc/RING finger domain, C3HC4 (zinc finger)"/>
    <property type="match status" value="1"/>
</dbReference>
<dbReference type="InterPro" id="IPR011011">
    <property type="entry name" value="Znf_FYVE_PHD"/>
</dbReference>
<keyword evidence="5 12" id="KW-0863">Zinc-finger</keyword>
<evidence type="ECO:0000259" key="14">
    <source>
        <dbReference type="PROSITE" id="PS50056"/>
    </source>
</evidence>
<dbReference type="PANTHER" id="PTHR10807">
    <property type="entry name" value="MYOTUBULARIN-RELATED"/>
    <property type="match status" value="1"/>
</dbReference>
<dbReference type="InterPro" id="IPR000387">
    <property type="entry name" value="Tyr_Pase_dom"/>
</dbReference>
<sequence length="1170" mass="130098">MMADEEQMSLVHVQASELFPKKSLNSEDGSLQVPFPELSGESVEYLGRTSDGIIAISNFRLLLRFKDSFVNVPLMLIESVEIRDLFQLYVCCKDVRSFRCSFPTNEQCQEWHKRLSAAITVPDKLEDLFTFAFHAWCRDATGYQGDPDYPVPSHMCHPSDRVLDYFLHEVERMGFNVKEGGAWRVTSINKDYKFCSGYPEKHVVPASVTNEDLEKVGNFRSHKRIPSVVWRHRGNGAVIARCSQPEVGWLGWRNSSDEQFLQAIAEACSEDCGNTDTDSDILVNGHSDVPNGSQEEKRTEPHKVLIMDARSYAAAVANRAKGGGCECPEYYPNCEVQFMGLANIHSIRKSFQAVRALCSQPSDQANWLSALESTKWLQYLSQLMKSVLMVVNAVDLENRPVVVHCTDGWDRTPQLVALAELLLDPYYRTIEGFQVLVEREWLDFGHKFADRCGHGCGADDINERCPVFLQWLDCVHQLLRQFPCSFEFNEAFLVKLVHHTYSTLYGTFLCNSPAERARNAVRDRTCSVWSLLKSDRRAFRNYLYSPSADQVMRPVCHVRNLLLWTTVYLSNQSPTTPTEEQPYTNPLSQEPPLLSGRVQKTRSCDDIQAAISESMENGGGLMRTSSDTNLTEWRPDKLIPHDTDTSASHATAAEYNSELTDSEINGIMDESNTSAHGVSIHEDTVAFHKKEKHPPDEVKTPPGSPEGEKSEAFSNGIHSEECPEEANVDSSVTTNEDLSQKDRMESSTETITAENVECKDRPASPPSTHCNGVGGSEETETMCNGHGNSAATENGVEEEIPALKLEHSSSVSTSTSDISNSFVNESHERKKPGINGVCPLAIKNHVRRGAENSRLSSSTIAAPSKPSNPINGSVCMHTCSKCLHLASKSAIFYPNGSLGGHAQHKDMTRSLQPATTAADQSCKPPTPLSPGGAVPNGLGERGKAEGIPEESAVSPNMNTLSRHLDVDGLTTIRDVVQQRLHQIDVGHKGEVEALRRQLQTAMKVIHQYQKGGPCLSSGLNGEGCDEELSLPDSERSEEQPSLSNCSTEMSDVSWEQVEERDASVTLWVPDHAVNRCMGCNLEFWMARRKHHCRNCGHVFCDICSEKKISIPTEQLFDPVRVCLPCYDKLIETTSEQVYEISLEEEEEEEDTKTLSDFRTEQPIAASAASN</sequence>
<feature type="region of interest" description="Disordered" evidence="13">
    <location>
        <begin position="1142"/>
        <end position="1170"/>
    </location>
</feature>
<dbReference type="GO" id="GO:0004438">
    <property type="term" value="F:phosphatidylinositol-3-phosphate phosphatase activity"/>
    <property type="evidence" value="ECO:0007669"/>
    <property type="project" value="TreeGrafter"/>
</dbReference>
<dbReference type="GO" id="GO:0052629">
    <property type="term" value="F:phosphatidylinositol-3,5-bisphosphate 3-phosphatase activity"/>
    <property type="evidence" value="ECO:0007669"/>
    <property type="project" value="UniProtKB-EC"/>
</dbReference>
<keyword evidence="6" id="KW-0378">Hydrolase</keyword>
<feature type="compositionally biased region" description="Polar residues" evidence="13">
    <location>
        <begin position="574"/>
        <end position="588"/>
    </location>
</feature>
<name>A0A8J9W3D2_BRALA</name>
<evidence type="ECO:0000256" key="7">
    <source>
        <dbReference type="ARBA" id="ARBA00022833"/>
    </source>
</evidence>
<dbReference type="GO" id="GO:0046856">
    <property type="term" value="P:phosphatidylinositol dephosphorylation"/>
    <property type="evidence" value="ECO:0007669"/>
    <property type="project" value="UniProtKB-ARBA"/>
</dbReference>
<feature type="compositionally biased region" description="Basic and acidic residues" evidence="13">
    <location>
        <begin position="633"/>
        <end position="644"/>
    </location>
</feature>
<keyword evidence="7" id="KW-0862">Zinc</keyword>
<accession>A0A8J9W3D2</accession>
<feature type="domain" description="Tyrosine specific protein phosphatases" evidence="14">
    <location>
        <begin position="374"/>
        <end position="418"/>
    </location>
</feature>
<feature type="domain" description="FYVE-type" evidence="15">
    <location>
        <begin position="1070"/>
        <end position="1130"/>
    </location>
</feature>
<dbReference type="Pfam" id="PF01363">
    <property type="entry name" value="FYVE"/>
    <property type="match status" value="1"/>
</dbReference>
<dbReference type="InterPro" id="IPR030564">
    <property type="entry name" value="Myotubularin"/>
</dbReference>
<dbReference type="GO" id="GO:0061952">
    <property type="term" value="P:midbody abscission"/>
    <property type="evidence" value="ECO:0007669"/>
    <property type="project" value="UniProtKB-ARBA"/>
</dbReference>
<dbReference type="InterPro" id="IPR017455">
    <property type="entry name" value="Znf_FYVE-rel"/>
</dbReference>
<dbReference type="Proteomes" id="UP000838412">
    <property type="component" value="Chromosome 1"/>
</dbReference>
<evidence type="ECO:0000256" key="10">
    <source>
        <dbReference type="PIRSR" id="PIRSR630564-1"/>
    </source>
</evidence>
<dbReference type="GO" id="GO:0008270">
    <property type="term" value="F:zinc ion binding"/>
    <property type="evidence" value="ECO:0007669"/>
    <property type="project" value="UniProtKB-KW"/>
</dbReference>
<feature type="region of interest" description="Disordered" evidence="13">
    <location>
        <begin position="903"/>
        <end position="956"/>
    </location>
</feature>
<evidence type="ECO:0000256" key="6">
    <source>
        <dbReference type="ARBA" id="ARBA00022801"/>
    </source>
</evidence>
<dbReference type="SMART" id="SM00064">
    <property type="entry name" value="FYVE"/>
    <property type="match status" value="1"/>
</dbReference>
<dbReference type="GO" id="GO:0046474">
    <property type="term" value="P:glycerophospholipid biosynthetic process"/>
    <property type="evidence" value="ECO:0007669"/>
    <property type="project" value="UniProtKB-ARBA"/>
</dbReference>
<comment type="subcellular location">
    <subcellularLocation>
        <location evidence="1">Endomembrane system</location>
        <topology evidence="1">Peripheral membrane protein</topology>
    </subcellularLocation>
</comment>
<evidence type="ECO:0000313" key="18">
    <source>
        <dbReference type="Proteomes" id="UP000838412"/>
    </source>
</evidence>
<feature type="compositionally biased region" description="Polar residues" evidence="13">
    <location>
        <begin position="728"/>
        <end position="737"/>
    </location>
</feature>
<evidence type="ECO:0000256" key="11">
    <source>
        <dbReference type="PIRSR" id="PIRSR630564-2"/>
    </source>
</evidence>
<dbReference type="PROSITE" id="PS51339">
    <property type="entry name" value="PPASE_MYOTUBULARIN"/>
    <property type="match status" value="1"/>
</dbReference>
<dbReference type="GO" id="GO:0005829">
    <property type="term" value="C:cytosol"/>
    <property type="evidence" value="ECO:0007669"/>
    <property type="project" value="UniProtKB-ARBA"/>
</dbReference>
<dbReference type="InterPro" id="IPR010569">
    <property type="entry name" value="Myotubularin-like_Pase_dom"/>
</dbReference>
<feature type="domain" description="Myotubularin phosphatase" evidence="16">
    <location>
        <begin position="160"/>
        <end position="568"/>
    </location>
</feature>
<dbReference type="Pfam" id="PF06602">
    <property type="entry name" value="Myotub-related"/>
    <property type="match status" value="1"/>
</dbReference>
<evidence type="ECO:0000256" key="13">
    <source>
        <dbReference type="SAM" id="MobiDB-lite"/>
    </source>
</evidence>
<dbReference type="GO" id="GO:0012505">
    <property type="term" value="C:endomembrane system"/>
    <property type="evidence" value="ECO:0007669"/>
    <property type="project" value="UniProtKB-SubCell"/>
</dbReference>
<feature type="region of interest" description="Disordered" evidence="13">
    <location>
        <begin position="616"/>
        <end position="648"/>
    </location>
</feature>
<protein>
    <recommendedName>
        <fullName evidence="3">phosphatidylinositol-3,5-bisphosphate 3-phosphatase</fullName>
        <ecNumber evidence="3">3.1.3.95</ecNumber>
    </recommendedName>
    <alternativeName>
        <fullName evidence="9">Phosphatidylinositol-3,5-bisphosphate 3-phosphatase</fullName>
    </alternativeName>
</protein>
<feature type="compositionally biased region" description="Basic and acidic residues" evidence="13">
    <location>
        <begin position="689"/>
        <end position="699"/>
    </location>
</feature>
<feature type="region of interest" description="Disordered" evidence="13">
    <location>
        <begin position="574"/>
        <end position="593"/>
    </location>
</feature>
<dbReference type="InterPro" id="IPR013083">
    <property type="entry name" value="Znf_RING/FYVE/PHD"/>
</dbReference>
<keyword evidence="4" id="KW-0479">Metal-binding</keyword>
<evidence type="ECO:0000256" key="3">
    <source>
        <dbReference type="ARBA" id="ARBA00012903"/>
    </source>
</evidence>
<feature type="region of interest" description="Disordered" evidence="13">
    <location>
        <begin position="1026"/>
        <end position="1045"/>
    </location>
</feature>
<keyword evidence="18" id="KW-1185">Reference proteome</keyword>
<dbReference type="SUPFAM" id="SSF50729">
    <property type="entry name" value="PH domain-like"/>
    <property type="match status" value="1"/>
</dbReference>
<dbReference type="GO" id="GO:0016020">
    <property type="term" value="C:membrane"/>
    <property type="evidence" value="ECO:0007669"/>
    <property type="project" value="TreeGrafter"/>
</dbReference>
<dbReference type="GO" id="GO:0010506">
    <property type="term" value="P:regulation of autophagy"/>
    <property type="evidence" value="ECO:0007669"/>
    <property type="project" value="TreeGrafter"/>
</dbReference>
<dbReference type="FunFam" id="3.30.40.10:FF:000073">
    <property type="entry name" value="myotubularin-related protein 4 isoform X2"/>
    <property type="match status" value="1"/>
</dbReference>
<dbReference type="InterPro" id="IPR000306">
    <property type="entry name" value="Znf_FYVE"/>
</dbReference>
<evidence type="ECO:0000256" key="9">
    <source>
        <dbReference type="ARBA" id="ARBA00032571"/>
    </source>
</evidence>
<evidence type="ECO:0000259" key="15">
    <source>
        <dbReference type="PROSITE" id="PS50178"/>
    </source>
</evidence>
<dbReference type="InterPro" id="IPR016130">
    <property type="entry name" value="Tyr_Pase_AS"/>
</dbReference>
<comment type="similarity">
    <text evidence="2">Belongs to the protein-tyrosine phosphatase family. Non-receptor class myotubularin subfamily.</text>
</comment>
<dbReference type="CDD" id="cd15733">
    <property type="entry name" value="FYVE_MTMR4"/>
    <property type="match status" value="1"/>
</dbReference>
<gene>
    <name evidence="17" type="primary">MTMR3</name>
    <name evidence="17" type="ORF">BLAG_LOCUS1192</name>
</gene>
<dbReference type="PROSITE" id="PS00383">
    <property type="entry name" value="TYR_PHOSPHATASE_1"/>
    <property type="match status" value="1"/>
</dbReference>
<evidence type="ECO:0000256" key="5">
    <source>
        <dbReference type="ARBA" id="ARBA00022771"/>
    </source>
</evidence>
<feature type="binding site" evidence="11">
    <location>
        <begin position="405"/>
        <end position="411"/>
    </location>
    <ligand>
        <name>substrate</name>
    </ligand>
</feature>
<keyword evidence="8" id="KW-0472">Membrane</keyword>
<evidence type="ECO:0000256" key="8">
    <source>
        <dbReference type="ARBA" id="ARBA00023136"/>
    </source>
</evidence>
<dbReference type="OrthoDB" id="271628at2759"/>
<organism evidence="17 18">
    <name type="scientific">Branchiostoma lanceolatum</name>
    <name type="common">Common lancelet</name>
    <name type="synonym">Amphioxus lanceolatum</name>
    <dbReference type="NCBI Taxonomy" id="7740"/>
    <lineage>
        <taxon>Eukaryota</taxon>
        <taxon>Metazoa</taxon>
        <taxon>Chordata</taxon>
        <taxon>Cephalochordata</taxon>
        <taxon>Leptocardii</taxon>
        <taxon>Amphioxiformes</taxon>
        <taxon>Branchiostomatidae</taxon>
        <taxon>Branchiostoma</taxon>
    </lineage>
</organism>
<evidence type="ECO:0000259" key="16">
    <source>
        <dbReference type="PROSITE" id="PS51339"/>
    </source>
</evidence>
<evidence type="ECO:0000313" key="17">
    <source>
        <dbReference type="EMBL" id="CAH1230993.1"/>
    </source>
</evidence>
<evidence type="ECO:0000256" key="12">
    <source>
        <dbReference type="PROSITE-ProRule" id="PRU00091"/>
    </source>
</evidence>
<dbReference type="AlphaFoldDB" id="A0A8J9W3D2"/>
<reference evidence="17" key="1">
    <citation type="submission" date="2022-01" db="EMBL/GenBank/DDBJ databases">
        <authorList>
            <person name="Braso-Vives M."/>
        </authorList>
    </citation>
    <scope>NUCLEOTIDE SEQUENCE</scope>
</reference>
<feature type="binding site" evidence="11">
    <location>
        <begin position="318"/>
        <end position="321"/>
    </location>
    <ligand>
        <name>substrate</name>
    </ligand>
</feature>
<evidence type="ECO:0000256" key="1">
    <source>
        <dbReference type="ARBA" id="ARBA00004184"/>
    </source>
</evidence>
<dbReference type="GO" id="GO:0060090">
    <property type="term" value="F:molecular adaptor activity"/>
    <property type="evidence" value="ECO:0007669"/>
    <property type="project" value="UniProtKB-ARBA"/>
</dbReference>
<feature type="compositionally biased region" description="Polar residues" evidence="13">
    <location>
        <begin position="909"/>
        <end position="919"/>
    </location>
</feature>
<dbReference type="InterPro" id="IPR046978">
    <property type="entry name" value="MTMR4_FYVE"/>
</dbReference>
<proteinExistence type="inferred from homology"/>
<dbReference type="SUPFAM" id="SSF57903">
    <property type="entry name" value="FYVE/PHD zinc finger"/>
    <property type="match status" value="1"/>
</dbReference>
<feature type="region of interest" description="Disordered" evidence="13">
    <location>
        <begin position="689"/>
        <end position="780"/>
    </location>
</feature>
<dbReference type="InterPro" id="IPR029021">
    <property type="entry name" value="Prot-tyrosine_phosphatase-like"/>
</dbReference>
<dbReference type="GO" id="GO:0019903">
    <property type="term" value="F:protein phosphatase binding"/>
    <property type="evidence" value="ECO:0007669"/>
    <property type="project" value="TreeGrafter"/>
</dbReference>
<dbReference type="SUPFAM" id="SSF52799">
    <property type="entry name" value="(Phosphotyrosine protein) phosphatases II"/>
    <property type="match status" value="1"/>
</dbReference>
<dbReference type="PROSITE" id="PS50056">
    <property type="entry name" value="TYR_PHOSPHATASE_2"/>
    <property type="match status" value="1"/>
</dbReference>